<dbReference type="AlphaFoldDB" id="A0A0G2IWI7"/>
<comment type="caution">
    <text evidence="1">The sequence shown here is derived from an EMBL/GenBank/DDBJ whole genome shotgun (WGS) entry which is preliminary data.</text>
</comment>
<dbReference type="PATRIC" id="fig|1604020.3.peg.37"/>
<evidence type="ECO:0000313" key="2">
    <source>
        <dbReference type="Proteomes" id="UP000035067"/>
    </source>
</evidence>
<accession>A0A0G2IWI7</accession>
<reference evidence="1 2" key="1">
    <citation type="submission" date="2015-01" db="EMBL/GenBank/DDBJ databases">
        <title>Lifestyle Evolution in Cyanobacterial Symbionts of Sponges.</title>
        <authorList>
            <person name="Burgsdorf I."/>
            <person name="Slaby B.M."/>
            <person name="Handley K.M."/>
            <person name="Haber M."/>
            <person name="Blom J."/>
            <person name="Marshall C.W."/>
            <person name="Gilbert J.A."/>
            <person name="Hentschel U."/>
            <person name="Steindler L."/>
        </authorList>
    </citation>
    <scope>NUCLEOTIDE SEQUENCE [LARGE SCALE GENOMIC DNA]</scope>
    <source>
        <strain evidence="1">SP3</strain>
    </source>
</reference>
<dbReference type="EMBL" id="JXQG01000017">
    <property type="protein sequence ID" value="KKZ12595.1"/>
    <property type="molecule type" value="Genomic_DNA"/>
</dbReference>
<evidence type="ECO:0008006" key="3">
    <source>
        <dbReference type="Google" id="ProtNLM"/>
    </source>
</evidence>
<proteinExistence type="predicted"/>
<protein>
    <recommendedName>
        <fullName evidence="3">DUF732 domain-containing protein</fullName>
    </recommendedName>
</protein>
<name>A0A0G2IWI7_9SYNE</name>
<organism evidence="1 2">
    <name type="scientific">Candidatus Synechococcus spongiarum SP3</name>
    <dbReference type="NCBI Taxonomy" id="1604020"/>
    <lineage>
        <taxon>Bacteria</taxon>
        <taxon>Bacillati</taxon>
        <taxon>Cyanobacteriota</taxon>
        <taxon>Cyanophyceae</taxon>
        <taxon>Synechococcales</taxon>
        <taxon>Synechococcaceae</taxon>
        <taxon>Synechococcus</taxon>
    </lineage>
</organism>
<gene>
    <name evidence="1" type="ORF">TE42_04105</name>
</gene>
<evidence type="ECO:0000313" key="1">
    <source>
        <dbReference type="EMBL" id="KKZ12595.1"/>
    </source>
</evidence>
<sequence length="85" mass="8584">MAALVAGSALLRPTQASPSGLLSAVKSNPDMAEALCQELNAINDAGHSVYSSTGLEQVAASQGSATSDAEILITYVVGLYCPDVT</sequence>
<dbReference type="Proteomes" id="UP000035067">
    <property type="component" value="Unassembled WGS sequence"/>
</dbReference>